<accession>A6KIU8</accession>
<proteinExistence type="predicted"/>
<feature type="non-terminal residue" evidence="1">
    <location>
        <position position="28"/>
    </location>
</feature>
<sequence>MCGSQTRSFVLFLRALTPSLPTTNTYGK</sequence>
<dbReference type="Proteomes" id="UP000234681">
    <property type="component" value="Chromosome 16"/>
</dbReference>
<reference evidence="1 2" key="1">
    <citation type="submission" date="2005-09" db="EMBL/GenBank/DDBJ databases">
        <authorList>
            <person name="Mural R.J."/>
            <person name="Li P.W."/>
            <person name="Adams M.D."/>
            <person name="Amanatides P.G."/>
            <person name="Baden-Tillson H."/>
            <person name="Barnstead M."/>
            <person name="Chin S.H."/>
            <person name="Dew I."/>
            <person name="Evans C.A."/>
            <person name="Ferriera S."/>
            <person name="Flanigan M."/>
            <person name="Fosler C."/>
            <person name="Glodek A."/>
            <person name="Gu Z."/>
            <person name="Holt R.A."/>
            <person name="Jennings D."/>
            <person name="Kraft C.L."/>
            <person name="Lu F."/>
            <person name="Nguyen T."/>
            <person name="Nusskern D.R."/>
            <person name="Pfannkoch C.M."/>
            <person name="Sitter C."/>
            <person name="Sutton G.G."/>
            <person name="Venter J.C."/>
            <person name="Wang Z."/>
            <person name="Woodage T."/>
            <person name="Zheng X.H."/>
            <person name="Zhong F."/>
        </authorList>
    </citation>
    <scope>NUCLEOTIDE SEQUENCE [LARGE SCALE GENOMIC DNA]</scope>
    <source>
        <strain>BN</strain>
        <strain evidence="2">Sprague-Dawley</strain>
    </source>
</reference>
<dbReference type="EMBL" id="CH474053">
    <property type="protein sequence ID" value="EDL87170.1"/>
    <property type="molecule type" value="Genomic_DNA"/>
</dbReference>
<organism evidence="1 2">
    <name type="scientific">Rattus norvegicus</name>
    <name type="common">Rat</name>
    <dbReference type="NCBI Taxonomy" id="10116"/>
    <lineage>
        <taxon>Eukaryota</taxon>
        <taxon>Metazoa</taxon>
        <taxon>Chordata</taxon>
        <taxon>Craniata</taxon>
        <taxon>Vertebrata</taxon>
        <taxon>Euteleostomi</taxon>
        <taxon>Mammalia</taxon>
        <taxon>Eutheria</taxon>
        <taxon>Euarchontoglires</taxon>
        <taxon>Glires</taxon>
        <taxon>Rodentia</taxon>
        <taxon>Myomorpha</taxon>
        <taxon>Muroidea</taxon>
        <taxon>Muridae</taxon>
        <taxon>Murinae</taxon>
        <taxon>Rattus</taxon>
    </lineage>
</organism>
<gene>
    <name evidence="1" type="ORF">rCG_59187</name>
</gene>
<evidence type="ECO:0000313" key="1">
    <source>
        <dbReference type="EMBL" id="EDL87170.1"/>
    </source>
</evidence>
<evidence type="ECO:0000313" key="2">
    <source>
        <dbReference type="Proteomes" id="UP000234681"/>
    </source>
</evidence>
<name>A6KIU8_RAT</name>
<protein>
    <submittedName>
        <fullName evidence="1">RCG59187, isoform CRA_a</fullName>
    </submittedName>
</protein>
<dbReference type="AlphaFoldDB" id="A6KIU8"/>